<sequence length="117" mass="13079">MGYDVPKGTQVLVNAWALGIDPECWDDPMSFKPKRFLGSKIDVKGQHYGLIPFSAGRRMCVGLPLGHRMMHFALGLLLHQFDWELPDGVTPKSINMDESMGVTARKRDSLKVIPIKA</sequence>
<evidence type="ECO:0000256" key="7">
    <source>
        <dbReference type="PIRSR" id="PIRSR602401-1"/>
    </source>
</evidence>
<evidence type="ECO:0000256" key="5">
    <source>
        <dbReference type="ARBA" id="ARBA00023004"/>
    </source>
</evidence>
<reference evidence="9 10" key="1">
    <citation type="submission" date="2023-10" db="EMBL/GenBank/DDBJ databases">
        <title>Genome-Wide Identification Analysis in wild type Solanum Pinnatisectum Reveals Some Genes Defensing Phytophthora Infestans.</title>
        <authorList>
            <person name="Sun C."/>
        </authorList>
    </citation>
    <scope>NUCLEOTIDE SEQUENCE [LARGE SCALE GENOMIC DNA]</scope>
    <source>
        <strain evidence="9">LQN</strain>
        <tissue evidence="9">Leaf</tissue>
    </source>
</reference>
<feature type="binding site" description="axial binding residue" evidence="7">
    <location>
        <position position="60"/>
    </location>
    <ligand>
        <name>heme</name>
        <dbReference type="ChEBI" id="CHEBI:30413"/>
    </ligand>
    <ligandPart>
        <name>Fe</name>
        <dbReference type="ChEBI" id="CHEBI:18248"/>
    </ligandPart>
</feature>
<keyword evidence="2 7" id="KW-0349">Heme</keyword>
<organism evidence="9 10">
    <name type="scientific">Solanum pinnatisectum</name>
    <name type="common">tansyleaf nightshade</name>
    <dbReference type="NCBI Taxonomy" id="50273"/>
    <lineage>
        <taxon>Eukaryota</taxon>
        <taxon>Viridiplantae</taxon>
        <taxon>Streptophyta</taxon>
        <taxon>Embryophyta</taxon>
        <taxon>Tracheophyta</taxon>
        <taxon>Spermatophyta</taxon>
        <taxon>Magnoliopsida</taxon>
        <taxon>eudicotyledons</taxon>
        <taxon>Gunneridae</taxon>
        <taxon>Pentapetalae</taxon>
        <taxon>asterids</taxon>
        <taxon>lamiids</taxon>
        <taxon>Solanales</taxon>
        <taxon>Solanaceae</taxon>
        <taxon>Solanoideae</taxon>
        <taxon>Solaneae</taxon>
        <taxon>Solanum</taxon>
    </lineage>
</organism>
<evidence type="ECO:0000256" key="8">
    <source>
        <dbReference type="RuleBase" id="RU000461"/>
    </source>
</evidence>
<dbReference type="InterPro" id="IPR017972">
    <property type="entry name" value="Cyt_P450_CS"/>
</dbReference>
<keyword evidence="5 7" id="KW-0408">Iron</keyword>
<dbReference type="InterPro" id="IPR036396">
    <property type="entry name" value="Cyt_P450_sf"/>
</dbReference>
<comment type="caution">
    <text evidence="9">The sequence shown here is derived from an EMBL/GenBank/DDBJ whole genome shotgun (WGS) entry which is preliminary data.</text>
</comment>
<dbReference type="PANTHER" id="PTHR47950">
    <property type="entry name" value="CYTOCHROME P450, FAMILY 76, SUBFAMILY C, POLYPEPTIDE 5-RELATED"/>
    <property type="match status" value="1"/>
</dbReference>
<dbReference type="PRINTS" id="PR00463">
    <property type="entry name" value="EP450I"/>
</dbReference>
<dbReference type="GO" id="GO:0004497">
    <property type="term" value="F:monooxygenase activity"/>
    <property type="evidence" value="ECO:0007669"/>
    <property type="project" value="UniProtKB-KW"/>
</dbReference>
<dbReference type="Pfam" id="PF00067">
    <property type="entry name" value="p450"/>
    <property type="match status" value="1"/>
</dbReference>
<dbReference type="Gene3D" id="1.10.630.10">
    <property type="entry name" value="Cytochrome P450"/>
    <property type="match status" value="1"/>
</dbReference>
<evidence type="ECO:0000256" key="1">
    <source>
        <dbReference type="ARBA" id="ARBA00010617"/>
    </source>
</evidence>
<keyword evidence="4 8" id="KW-0560">Oxidoreductase</keyword>
<gene>
    <name evidence="9" type="ORF">R3W88_027902</name>
</gene>
<dbReference type="GO" id="GO:0005506">
    <property type="term" value="F:iron ion binding"/>
    <property type="evidence" value="ECO:0007669"/>
    <property type="project" value="InterPro"/>
</dbReference>
<dbReference type="InterPro" id="IPR001128">
    <property type="entry name" value="Cyt_P450"/>
</dbReference>
<dbReference type="PROSITE" id="PS00086">
    <property type="entry name" value="CYTOCHROME_P450"/>
    <property type="match status" value="1"/>
</dbReference>
<comment type="cofactor">
    <cofactor evidence="7">
        <name>heme</name>
        <dbReference type="ChEBI" id="CHEBI:30413"/>
    </cofactor>
</comment>
<dbReference type="InterPro" id="IPR002401">
    <property type="entry name" value="Cyt_P450_E_grp-I"/>
</dbReference>
<proteinExistence type="inferred from homology"/>
<keyword evidence="10" id="KW-1185">Reference proteome</keyword>
<dbReference type="SUPFAM" id="SSF48264">
    <property type="entry name" value="Cytochrome P450"/>
    <property type="match status" value="1"/>
</dbReference>
<dbReference type="AlphaFoldDB" id="A0AAV9LI40"/>
<evidence type="ECO:0000313" key="9">
    <source>
        <dbReference type="EMBL" id="KAK4725123.1"/>
    </source>
</evidence>
<evidence type="ECO:0000256" key="3">
    <source>
        <dbReference type="ARBA" id="ARBA00022723"/>
    </source>
</evidence>
<dbReference type="PANTHER" id="PTHR47950:SF36">
    <property type="entry name" value="CYTOCHROME P450 76A2-LIKE"/>
    <property type="match status" value="1"/>
</dbReference>
<evidence type="ECO:0000256" key="2">
    <source>
        <dbReference type="ARBA" id="ARBA00022617"/>
    </source>
</evidence>
<dbReference type="GO" id="GO:0016705">
    <property type="term" value="F:oxidoreductase activity, acting on paired donors, with incorporation or reduction of molecular oxygen"/>
    <property type="evidence" value="ECO:0007669"/>
    <property type="project" value="InterPro"/>
</dbReference>
<evidence type="ECO:0000313" key="10">
    <source>
        <dbReference type="Proteomes" id="UP001311915"/>
    </source>
</evidence>
<evidence type="ECO:0000256" key="4">
    <source>
        <dbReference type="ARBA" id="ARBA00023002"/>
    </source>
</evidence>
<dbReference type="Proteomes" id="UP001311915">
    <property type="component" value="Unassembled WGS sequence"/>
</dbReference>
<protein>
    <submittedName>
        <fullName evidence="9">Uncharacterized protein</fullName>
    </submittedName>
</protein>
<accession>A0AAV9LI40</accession>
<keyword evidence="6 8" id="KW-0503">Monooxygenase</keyword>
<name>A0AAV9LI40_9SOLN</name>
<keyword evidence="3 7" id="KW-0479">Metal-binding</keyword>
<comment type="similarity">
    <text evidence="1 8">Belongs to the cytochrome P450 family.</text>
</comment>
<dbReference type="GO" id="GO:0020037">
    <property type="term" value="F:heme binding"/>
    <property type="evidence" value="ECO:0007669"/>
    <property type="project" value="InterPro"/>
</dbReference>
<evidence type="ECO:0000256" key="6">
    <source>
        <dbReference type="ARBA" id="ARBA00023033"/>
    </source>
</evidence>
<dbReference type="EMBL" id="JAWPEI010000006">
    <property type="protein sequence ID" value="KAK4725123.1"/>
    <property type="molecule type" value="Genomic_DNA"/>
</dbReference>